<keyword evidence="5" id="KW-1185">Reference proteome</keyword>
<name>A0ABW3ZTS7_9BACI</name>
<dbReference type="PANTHER" id="PTHR43240:SF5">
    <property type="entry name" value="1,4-DIHYDROXY-2-NAPHTHOYL-COA THIOESTERASE 1"/>
    <property type="match status" value="1"/>
</dbReference>
<gene>
    <name evidence="4" type="ORF">ACFQ4A_07155</name>
</gene>
<evidence type="ECO:0000256" key="2">
    <source>
        <dbReference type="ARBA" id="ARBA00022801"/>
    </source>
</evidence>
<comment type="caution">
    <text evidence="4">The sequence shown here is derived from an EMBL/GenBank/DDBJ whole genome shotgun (WGS) entry which is preliminary data.</text>
</comment>
<accession>A0ABW3ZTS7</accession>
<dbReference type="PANTHER" id="PTHR43240">
    <property type="entry name" value="1,4-DIHYDROXY-2-NAPHTHOYL-COA THIOESTERASE 1"/>
    <property type="match status" value="1"/>
</dbReference>
<proteinExistence type="inferred from homology"/>
<dbReference type="Gene3D" id="3.10.129.10">
    <property type="entry name" value="Hotdog Thioesterase"/>
    <property type="match status" value="1"/>
</dbReference>
<evidence type="ECO:0000313" key="4">
    <source>
        <dbReference type="EMBL" id="MFD1361430.1"/>
    </source>
</evidence>
<dbReference type="SUPFAM" id="SSF54637">
    <property type="entry name" value="Thioesterase/thiol ester dehydrase-isomerase"/>
    <property type="match status" value="1"/>
</dbReference>
<evidence type="ECO:0000313" key="5">
    <source>
        <dbReference type="Proteomes" id="UP001597178"/>
    </source>
</evidence>
<dbReference type="Pfam" id="PF03061">
    <property type="entry name" value="4HBT"/>
    <property type="match status" value="1"/>
</dbReference>
<dbReference type="InterPro" id="IPR003736">
    <property type="entry name" value="PAAI_dom"/>
</dbReference>
<dbReference type="InterPro" id="IPR006683">
    <property type="entry name" value="Thioestr_dom"/>
</dbReference>
<sequence length="127" mass="13789">MDYENTLLEALGIETVSLEQDRVIMTMPVDHRTHQPAGLLHGGANIALAESAASIGAFLNVDAAKYNVFGIEINANHVKSKREGNVTATAEPVHKGKTTMVWQIRITDEHGNLICLSRCTIGIVPKK</sequence>
<dbReference type="InterPro" id="IPR029069">
    <property type="entry name" value="HotDog_dom_sf"/>
</dbReference>
<feature type="domain" description="Thioesterase" evidence="3">
    <location>
        <begin position="38"/>
        <end position="115"/>
    </location>
</feature>
<keyword evidence="2" id="KW-0378">Hydrolase</keyword>
<evidence type="ECO:0000259" key="3">
    <source>
        <dbReference type="Pfam" id="PF03061"/>
    </source>
</evidence>
<evidence type="ECO:0000256" key="1">
    <source>
        <dbReference type="ARBA" id="ARBA00008324"/>
    </source>
</evidence>
<reference evidence="5" key="1">
    <citation type="journal article" date="2019" name="Int. J. Syst. Evol. Microbiol.">
        <title>The Global Catalogue of Microorganisms (GCM) 10K type strain sequencing project: providing services to taxonomists for standard genome sequencing and annotation.</title>
        <authorList>
            <consortium name="The Broad Institute Genomics Platform"/>
            <consortium name="The Broad Institute Genome Sequencing Center for Infectious Disease"/>
            <person name="Wu L."/>
            <person name="Ma J."/>
        </authorList>
    </citation>
    <scope>NUCLEOTIDE SEQUENCE [LARGE SCALE GENOMIC DNA]</scope>
    <source>
        <strain evidence="5">CCUG 54822</strain>
    </source>
</reference>
<dbReference type="CDD" id="cd03443">
    <property type="entry name" value="PaaI_thioesterase"/>
    <property type="match status" value="1"/>
</dbReference>
<dbReference type="NCBIfam" id="TIGR00369">
    <property type="entry name" value="unchar_dom_1"/>
    <property type="match status" value="1"/>
</dbReference>
<organism evidence="4 5">
    <name type="scientific">Lentibacillus salinarum</name>
    <dbReference type="NCBI Taxonomy" id="446820"/>
    <lineage>
        <taxon>Bacteria</taxon>
        <taxon>Bacillati</taxon>
        <taxon>Bacillota</taxon>
        <taxon>Bacilli</taxon>
        <taxon>Bacillales</taxon>
        <taxon>Bacillaceae</taxon>
        <taxon>Lentibacillus</taxon>
    </lineage>
</organism>
<comment type="similarity">
    <text evidence="1">Belongs to the thioesterase PaaI family.</text>
</comment>
<dbReference type="EMBL" id="JBHTNH010000014">
    <property type="protein sequence ID" value="MFD1361430.1"/>
    <property type="molecule type" value="Genomic_DNA"/>
</dbReference>
<dbReference type="Proteomes" id="UP001597178">
    <property type="component" value="Unassembled WGS sequence"/>
</dbReference>
<dbReference type="RefSeq" id="WP_382398997.1">
    <property type="nucleotide sequence ID" value="NZ_JBHTNH010000014.1"/>
</dbReference>
<protein>
    <submittedName>
        <fullName evidence="4">Hotdog fold thioesterase</fullName>
    </submittedName>
</protein>